<dbReference type="AlphaFoldDB" id="A0A8S1YQP7"/>
<sequence>MTLSVDEMLRQPKRFYLKIIVTKTFFLGLNCHFNIDQTILGICQNLILEASETFILKGGIENYHTFFKRIFEQIQSFLLDNAITILLSDL</sequence>
<dbReference type="Proteomes" id="UP000683925">
    <property type="component" value="Unassembled WGS sequence"/>
</dbReference>
<comment type="caution">
    <text evidence="1">The sequence shown here is derived from an EMBL/GenBank/DDBJ whole genome shotgun (WGS) entry which is preliminary data.</text>
</comment>
<organism evidence="1 2">
    <name type="scientific">Paramecium octaurelia</name>
    <dbReference type="NCBI Taxonomy" id="43137"/>
    <lineage>
        <taxon>Eukaryota</taxon>
        <taxon>Sar</taxon>
        <taxon>Alveolata</taxon>
        <taxon>Ciliophora</taxon>
        <taxon>Intramacronucleata</taxon>
        <taxon>Oligohymenophorea</taxon>
        <taxon>Peniculida</taxon>
        <taxon>Parameciidae</taxon>
        <taxon>Paramecium</taxon>
    </lineage>
</organism>
<reference evidence="1" key="1">
    <citation type="submission" date="2021-01" db="EMBL/GenBank/DDBJ databases">
        <authorList>
            <consortium name="Genoscope - CEA"/>
            <person name="William W."/>
        </authorList>
    </citation>
    <scope>NUCLEOTIDE SEQUENCE</scope>
</reference>
<dbReference type="EMBL" id="CAJJDP010000307">
    <property type="protein sequence ID" value="CAD8215557.1"/>
    <property type="molecule type" value="Genomic_DNA"/>
</dbReference>
<evidence type="ECO:0000313" key="2">
    <source>
        <dbReference type="Proteomes" id="UP000683925"/>
    </source>
</evidence>
<proteinExistence type="predicted"/>
<accession>A0A8S1YQP7</accession>
<evidence type="ECO:0000313" key="1">
    <source>
        <dbReference type="EMBL" id="CAD8215557.1"/>
    </source>
</evidence>
<name>A0A8S1YQP7_PAROT</name>
<gene>
    <name evidence="1" type="ORF">POCTA_138.1.T3030002</name>
</gene>
<keyword evidence="2" id="KW-1185">Reference proteome</keyword>
<protein>
    <submittedName>
        <fullName evidence="1">Uncharacterized protein</fullName>
    </submittedName>
</protein>